<sequence>MGNSNNGQQKKGPSKLPSKQIVFGNQSAGKKAGKAANSSVSTGKKGGVNMMRKLSGM</sequence>
<keyword evidence="3" id="KW-1185">Reference proteome</keyword>
<feature type="compositionally biased region" description="Low complexity" evidence="1">
    <location>
        <begin position="24"/>
        <end position="39"/>
    </location>
</feature>
<dbReference type="RefSeq" id="WP_345082366.1">
    <property type="nucleotide sequence ID" value="NZ_BAABFA010000011.1"/>
</dbReference>
<dbReference type="Proteomes" id="UP001500067">
    <property type="component" value="Unassembled WGS sequence"/>
</dbReference>
<organism evidence="2 3">
    <name type="scientific">Nemorincola caseinilytica</name>
    <dbReference type="NCBI Taxonomy" id="2054315"/>
    <lineage>
        <taxon>Bacteria</taxon>
        <taxon>Pseudomonadati</taxon>
        <taxon>Bacteroidota</taxon>
        <taxon>Chitinophagia</taxon>
        <taxon>Chitinophagales</taxon>
        <taxon>Chitinophagaceae</taxon>
        <taxon>Nemorincola</taxon>
    </lineage>
</organism>
<proteinExistence type="predicted"/>
<feature type="region of interest" description="Disordered" evidence="1">
    <location>
        <begin position="1"/>
        <end position="57"/>
    </location>
</feature>
<evidence type="ECO:0000256" key="1">
    <source>
        <dbReference type="SAM" id="MobiDB-lite"/>
    </source>
</evidence>
<reference evidence="3" key="1">
    <citation type="journal article" date="2019" name="Int. J. Syst. Evol. Microbiol.">
        <title>The Global Catalogue of Microorganisms (GCM) 10K type strain sequencing project: providing services to taxonomists for standard genome sequencing and annotation.</title>
        <authorList>
            <consortium name="The Broad Institute Genomics Platform"/>
            <consortium name="The Broad Institute Genome Sequencing Center for Infectious Disease"/>
            <person name="Wu L."/>
            <person name="Ma J."/>
        </authorList>
    </citation>
    <scope>NUCLEOTIDE SEQUENCE [LARGE SCALE GENOMIC DNA]</scope>
    <source>
        <strain evidence="3">JCM 32105</strain>
    </source>
</reference>
<evidence type="ECO:0000313" key="3">
    <source>
        <dbReference type="Proteomes" id="UP001500067"/>
    </source>
</evidence>
<accession>A0ABP8NIZ0</accession>
<feature type="compositionally biased region" description="Polar residues" evidence="1">
    <location>
        <begin position="1"/>
        <end position="11"/>
    </location>
</feature>
<dbReference type="EMBL" id="BAABFA010000011">
    <property type="protein sequence ID" value="GAA4466136.1"/>
    <property type="molecule type" value="Genomic_DNA"/>
</dbReference>
<protein>
    <submittedName>
        <fullName evidence="2">Uncharacterized protein</fullName>
    </submittedName>
</protein>
<evidence type="ECO:0000313" key="2">
    <source>
        <dbReference type="EMBL" id="GAA4466136.1"/>
    </source>
</evidence>
<comment type="caution">
    <text evidence="2">The sequence shown here is derived from an EMBL/GenBank/DDBJ whole genome shotgun (WGS) entry which is preliminary data.</text>
</comment>
<name>A0ABP8NIZ0_9BACT</name>
<gene>
    <name evidence="2" type="ORF">GCM10023093_19660</name>
</gene>